<accession>A0AAQ3N6C0</accession>
<reference evidence="1 2" key="1">
    <citation type="journal article" date="2023" name="Life. Sci Alliance">
        <title>Evolutionary insights into 3D genome organization and epigenetic landscape of Vigna mungo.</title>
        <authorList>
            <person name="Junaid A."/>
            <person name="Singh B."/>
            <person name="Bhatia S."/>
        </authorList>
    </citation>
    <scope>NUCLEOTIDE SEQUENCE [LARGE SCALE GENOMIC DNA]</scope>
    <source>
        <strain evidence="1">Urdbean</strain>
    </source>
</reference>
<gene>
    <name evidence="1" type="ORF">V8G54_024448</name>
</gene>
<dbReference type="EMBL" id="CP144694">
    <property type="protein sequence ID" value="WVZ03642.1"/>
    <property type="molecule type" value="Genomic_DNA"/>
</dbReference>
<dbReference type="AlphaFoldDB" id="A0AAQ3N6C0"/>
<keyword evidence="2" id="KW-1185">Reference proteome</keyword>
<organism evidence="1 2">
    <name type="scientific">Vigna mungo</name>
    <name type="common">Black gram</name>
    <name type="synonym">Phaseolus mungo</name>
    <dbReference type="NCBI Taxonomy" id="3915"/>
    <lineage>
        <taxon>Eukaryota</taxon>
        <taxon>Viridiplantae</taxon>
        <taxon>Streptophyta</taxon>
        <taxon>Embryophyta</taxon>
        <taxon>Tracheophyta</taxon>
        <taxon>Spermatophyta</taxon>
        <taxon>Magnoliopsida</taxon>
        <taxon>eudicotyledons</taxon>
        <taxon>Gunneridae</taxon>
        <taxon>Pentapetalae</taxon>
        <taxon>rosids</taxon>
        <taxon>fabids</taxon>
        <taxon>Fabales</taxon>
        <taxon>Fabaceae</taxon>
        <taxon>Papilionoideae</taxon>
        <taxon>50 kb inversion clade</taxon>
        <taxon>NPAAA clade</taxon>
        <taxon>indigoferoid/millettioid clade</taxon>
        <taxon>Phaseoleae</taxon>
        <taxon>Vigna</taxon>
    </lineage>
</organism>
<sequence>MTRKTRQKLLQNAREDLWHYSLNLLSQNDHVVYLRRTNHCFCSVQVFKYLEAIAMWHNILQSRKSKIIATESLAITFSQTLRSRQSNFLCTVNSVHKNSVI</sequence>
<dbReference type="Proteomes" id="UP001374535">
    <property type="component" value="Chromosome 7"/>
</dbReference>
<evidence type="ECO:0000313" key="1">
    <source>
        <dbReference type="EMBL" id="WVZ03642.1"/>
    </source>
</evidence>
<proteinExistence type="predicted"/>
<evidence type="ECO:0000313" key="2">
    <source>
        <dbReference type="Proteomes" id="UP001374535"/>
    </source>
</evidence>
<protein>
    <submittedName>
        <fullName evidence="1">Uncharacterized protein</fullName>
    </submittedName>
</protein>
<name>A0AAQ3N6C0_VIGMU</name>